<gene>
    <name evidence="1" type="ORF">UFOVP621_88</name>
</gene>
<organism evidence="1">
    <name type="scientific">uncultured Caudovirales phage</name>
    <dbReference type="NCBI Taxonomy" id="2100421"/>
    <lineage>
        <taxon>Viruses</taxon>
        <taxon>Duplodnaviria</taxon>
        <taxon>Heunggongvirae</taxon>
        <taxon>Uroviricota</taxon>
        <taxon>Caudoviricetes</taxon>
        <taxon>Peduoviridae</taxon>
        <taxon>Maltschvirus</taxon>
        <taxon>Maltschvirus maltsch</taxon>
    </lineage>
</organism>
<sequence length="65" mass="7461">MDRSNEGINIDPEYYANTFRLEYPNVDARMSLYEVLNTLGEMGLLGPGFDAEDYDVAPLRMRRKG</sequence>
<accession>A0A6J5N3M1</accession>
<dbReference type="EMBL" id="LR796586">
    <property type="protein sequence ID" value="CAB4153312.1"/>
    <property type="molecule type" value="Genomic_DNA"/>
</dbReference>
<proteinExistence type="predicted"/>
<name>A0A6J5N3M1_9CAUD</name>
<protein>
    <submittedName>
        <fullName evidence="1">Uncharacterized protein</fullName>
    </submittedName>
</protein>
<evidence type="ECO:0000313" key="1">
    <source>
        <dbReference type="EMBL" id="CAB4153312.1"/>
    </source>
</evidence>
<reference evidence="1" key="1">
    <citation type="submission" date="2020-04" db="EMBL/GenBank/DDBJ databases">
        <authorList>
            <person name="Chiriac C."/>
            <person name="Salcher M."/>
            <person name="Ghai R."/>
            <person name="Kavagutti S V."/>
        </authorList>
    </citation>
    <scope>NUCLEOTIDE SEQUENCE</scope>
</reference>